<keyword evidence="2" id="KW-1185">Reference proteome</keyword>
<organism evidence="1 2">
    <name type="scientific">Caerostris extrusa</name>
    <name type="common">Bark spider</name>
    <name type="synonym">Caerostris bankana</name>
    <dbReference type="NCBI Taxonomy" id="172846"/>
    <lineage>
        <taxon>Eukaryota</taxon>
        <taxon>Metazoa</taxon>
        <taxon>Ecdysozoa</taxon>
        <taxon>Arthropoda</taxon>
        <taxon>Chelicerata</taxon>
        <taxon>Arachnida</taxon>
        <taxon>Araneae</taxon>
        <taxon>Araneomorphae</taxon>
        <taxon>Entelegynae</taxon>
        <taxon>Araneoidea</taxon>
        <taxon>Araneidae</taxon>
        <taxon>Caerostris</taxon>
    </lineage>
</organism>
<reference evidence="1 2" key="1">
    <citation type="submission" date="2021-06" db="EMBL/GenBank/DDBJ databases">
        <title>Caerostris extrusa draft genome.</title>
        <authorList>
            <person name="Kono N."/>
            <person name="Arakawa K."/>
        </authorList>
    </citation>
    <scope>NUCLEOTIDE SEQUENCE [LARGE SCALE GENOMIC DNA]</scope>
</reference>
<evidence type="ECO:0000313" key="1">
    <source>
        <dbReference type="EMBL" id="GIY98825.1"/>
    </source>
</evidence>
<sequence length="153" mass="17035">MATSLLLMHVAMATQRGNFSDAFNSLFKQISETYLTDTHLLEAGVMASQPAVDASLPWQHNGDLFKQISETYLTDTHLGRCHGNQPAVDASLPCLFKQISETYLTQGISAGVMATSLLLMHRCHGNTTGLYFPTRRDYFLFAFRDKECLLIAL</sequence>
<dbReference type="AlphaFoldDB" id="A0AAV4XXA7"/>
<dbReference type="Proteomes" id="UP001054945">
    <property type="component" value="Unassembled WGS sequence"/>
</dbReference>
<gene>
    <name evidence="1" type="ORF">CEXT_490461</name>
</gene>
<comment type="caution">
    <text evidence="1">The sequence shown here is derived from an EMBL/GenBank/DDBJ whole genome shotgun (WGS) entry which is preliminary data.</text>
</comment>
<proteinExistence type="predicted"/>
<evidence type="ECO:0000313" key="2">
    <source>
        <dbReference type="Proteomes" id="UP001054945"/>
    </source>
</evidence>
<name>A0AAV4XXA7_CAEEX</name>
<protein>
    <submittedName>
        <fullName evidence="1">Uncharacterized protein</fullName>
    </submittedName>
</protein>
<accession>A0AAV4XXA7</accession>
<dbReference type="EMBL" id="BPLR01018343">
    <property type="protein sequence ID" value="GIY98825.1"/>
    <property type="molecule type" value="Genomic_DNA"/>
</dbReference>